<feature type="transmembrane region" description="Helical" evidence="1">
    <location>
        <begin position="110"/>
        <end position="131"/>
    </location>
</feature>
<keyword evidence="3" id="KW-1185">Reference proteome</keyword>
<comment type="caution">
    <text evidence="2">The sequence shown here is derived from an EMBL/GenBank/DDBJ whole genome shotgun (WGS) entry which is preliminary data.</text>
</comment>
<dbReference type="RefSeq" id="WP_069642698.1">
    <property type="nucleotide sequence ID" value="NZ_MIJE01000010.1"/>
</dbReference>
<dbReference type="EMBL" id="MIJE01000010">
    <property type="protein sequence ID" value="OEF97587.1"/>
    <property type="molecule type" value="Genomic_DNA"/>
</dbReference>
<dbReference type="OrthoDB" id="1798014at2"/>
<evidence type="ECO:0000313" key="3">
    <source>
        <dbReference type="Proteomes" id="UP000094296"/>
    </source>
</evidence>
<gene>
    <name evidence="2" type="ORF">BHF68_14725</name>
</gene>
<name>A0A1E5G3D7_9FIRM</name>
<protein>
    <submittedName>
        <fullName evidence="2">Uncharacterized protein</fullName>
    </submittedName>
</protein>
<keyword evidence="1" id="KW-0812">Transmembrane</keyword>
<reference evidence="2 3" key="1">
    <citation type="submission" date="2016-09" db="EMBL/GenBank/DDBJ databases">
        <title>Draft genome sequence for the type strain of Desulfuribacillus alkaliarsenatis AHT28, an obligately anaerobic, sulfidogenic bacterium isolated from Russian soda lake sediments.</title>
        <authorList>
            <person name="Abin C.A."/>
            <person name="Hollibaugh J.T."/>
        </authorList>
    </citation>
    <scope>NUCLEOTIDE SEQUENCE [LARGE SCALE GENOMIC DNA]</scope>
    <source>
        <strain evidence="2 3">AHT28</strain>
    </source>
</reference>
<feature type="transmembrane region" description="Helical" evidence="1">
    <location>
        <begin position="47"/>
        <end position="66"/>
    </location>
</feature>
<keyword evidence="1" id="KW-1133">Transmembrane helix</keyword>
<feature type="transmembrane region" description="Helical" evidence="1">
    <location>
        <begin position="151"/>
        <end position="172"/>
    </location>
</feature>
<evidence type="ECO:0000256" key="1">
    <source>
        <dbReference type="SAM" id="Phobius"/>
    </source>
</evidence>
<organism evidence="2 3">
    <name type="scientific">Desulfuribacillus alkaliarsenatis</name>
    <dbReference type="NCBI Taxonomy" id="766136"/>
    <lineage>
        <taxon>Bacteria</taxon>
        <taxon>Bacillati</taxon>
        <taxon>Bacillota</taxon>
        <taxon>Desulfuribacillia</taxon>
        <taxon>Desulfuribacillales</taxon>
        <taxon>Desulfuribacillaceae</taxon>
        <taxon>Desulfuribacillus</taxon>
    </lineage>
</organism>
<accession>A0A1E5G3D7</accession>
<dbReference type="Proteomes" id="UP000094296">
    <property type="component" value="Unassembled WGS sequence"/>
</dbReference>
<keyword evidence="1" id="KW-0472">Membrane</keyword>
<sequence length="326" mass="37293">MKKTITYLLYIIGLLLLIYYGNAYQVKLRIIFNQELNLMPMLLFNSAYSIIVGIYIALPSFIITILKSGKVHIDWLKILIIGIPTFLISASGVLYHYLRPTELITMFHWIFSRYSVSGTSLIAVVFGYTLLSSIVKEENDKIVYARKFSIAKIITLSIIATFFIYISFTGIIHPPKLVNVNANIETNDQKQGYSMEDGTEVKFILTEIVYTFEFENLPNSSLIGEAIRDNKVRVEPKDSLEKLFQDDIFNNPRGGGFGTSTSGNKTEISFYYNIGSIDPEGKFPNKYPPSQEELNMIENYLYDAVLVFEIKGKKTKRYDLTEFKNE</sequence>
<feature type="transmembrane region" description="Helical" evidence="1">
    <location>
        <begin position="78"/>
        <end position="98"/>
    </location>
</feature>
<dbReference type="AlphaFoldDB" id="A0A1E5G3D7"/>
<evidence type="ECO:0000313" key="2">
    <source>
        <dbReference type="EMBL" id="OEF97587.1"/>
    </source>
</evidence>
<proteinExistence type="predicted"/>